<evidence type="ECO:0000313" key="1">
    <source>
        <dbReference type="EMBL" id="CCE70922.1"/>
    </source>
</evidence>
<protein>
    <submittedName>
        <fullName evidence="1">Uncharacterized protein</fullName>
    </submittedName>
</protein>
<dbReference type="Proteomes" id="UP000009139">
    <property type="component" value="Chromosome"/>
</dbReference>
<accession>G8ZIN9</accession>
<sequence length="103" mass="12047">MSTRGGRWVLLKLRYYDYPEYTARITSHYAGDILVIEEVGELSEETVRIIRETLGIDGNDFELTSEDLLLIPLEKLPGKDRSLFKALEPRERFKVTWRWENGA</sequence>
<comment type="miscellaneous">
    <text evidence="1">The sequence shown here is derived from an EMBL/GenBank/DDBJ third party annotation (TPA) entry.</text>
</comment>
<gene>
    <name evidence="1" type="ordered locus">PAB1398.2n</name>
</gene>
<dbReference type="OrthoDB" id="98363at2157"/>
<reference evidence="1 2" key="1">
    <citation type="journal article" date="2012" name="Curr. Microbiol.">
        <title>Re-annotation of two hyperthermophilic archaea Pyrococcus abyssi GE5 and Pyrococcus furiosus DSM 3638.</title>
        <authorList>
            <person name="Gao J."/>
            <person name="Wang J."/>
        </authorList>
    </citation>
    <scope>GENOME REANNOTATION</scope>
    <source>
        <strain evidence="2">GE5 / Orsay</strain>
    </source>
</reference>
<dbReference type="AlphaFoldDB" id="G8ZIN9"/>
<organism evidence="1 2">
    <name type="scientific">Pyrococcus abyssi (strain GE5 / Orsay)</name>
    <dbReference type="NCBI Taxonomy" id="272844"/>
    <lineage>
        <taxon>Archaea</taxon>
        <taxon>Methanobacteriati</taxon>
        <taxon>Methanobacteriota</taxon>
        <taxon>Thermococci</taxon>
        <taxon>Thermococcales</taxon>
        <taxon>Thermococcaceae</taxon>
        <taxon>Pyrococcus</taxon>
    </lineage>
</organism>
<name>G8ZIN9_PYRAB</name>
<proteinExistence type="predicted"/>
<dbReference type="EMBL" id="HE613800">
    <property type="protein sequence ID" value="CCE70922.1"/>
    <property type="molecule type" value="Genomic_DNA"/>
</dbReference>
<dbReference type="RefSeq" id="WP_048147042.1">
    <property type="nucleotide sequence ID" value="NC_000868.1"/>
</dbReference>
<evidence type="ECO:0000313" key="2">
    <source>
        <dbReference type="Proteomes" id="UP000009139"/>
    </source>
</evidence>